<evidence type="ECO:0000313" key="1">
    <source>
        <dbReference type="EMBL" id="EYC37395.1"/>
    </source>
</evidence>
<evidence type="ECO:0000313" key="2">
    <source>
        <dbReference type="Proteomes" id="UP000024635"/>
    </source>
</evidence>
<organism evidence="1 2">
    <name type="scientific">Ancylostoma ceylanicum</name>
    <dbReference type="NCBI Taxonomy" id="53326"/>
    <lineage>
        <taxon>Eukaryota</taxon>
        <taxon>Metazoa</taxon>
        <taxon>Ecdysozoa</taxon>
        <taxon>Nematoda</taxon>
        <taxon>Chromadorea</taxon>
        <taxon>Rhabditida</taxon>
        <taxon>Rhabditina</taxon>
        <taxon>Rhabditomorpha</taxon>
        <taxon>Strongyloidea</taxon>
        <taxon>Ancylostomatidae</taxon>
        <taxon>Ancylostomatinae</taxon>
        <taxon>Ancylostoma</taxon>
    </lineage>
</organism>
<protein>
    <submittedName>
        <fullName evidence="1">Uncharacterized protein</fullName>
    </submittedName>
</protein>
<name>A0A016WCN0_9BILA</name>
<accession>A0A016WCN0</accession>
<dbReference type="Proteomes" id="UP000024635">
    <property type="component" value="Unassembled WGS sequence"/>
</dbReference>
<dbReference type="EMBL" id="JARK01000395">
    <property type="protein sequence ID" value="EYC37395.1"/>
    <property type="molecule type" value="Genomic_DNA"/>
</dbReference>
<keyword evidence="2" id="KW-1185">Reference proteome</keyword>
<reference evidence="2" key="1">
    <citation type="journal article" date="2015" name="Nat. Genet.">
        <title>The genome and transcriptome of the zoonotic hookworm Ancylostoma ceylanicum identify infection-specific gene families.</title>
        <authorList>
            <person name="Schwarz E.M."/>
            <person name="Hu Y."/>
            <person name="Antoshechkin I."/>
            <person name="Miller M.M."/>
            <person name="Sternberg P.W."/>
            <person name="Aroian R.V."/>
        </authorList>
    </citation>
    <scope>NUCLEOTIDE SEQUENCE</scope>
    <source>
        <strain evidence="2">HY135</strain>
    </source>
</reference>
<gene>
    <name evidence="1" type="primary">Acey_s0795.g2393</name>
    <name evidence="1" type="ORF">Y032_0795g2393</name>
</gene>
<proteinExistence type="predicted"/>
<comment type="caution">
    <text evidence="1">The sequence shown here is derived from an EMBL/GenBank/DDBJ whole genome shotgun (WGS) entry which is preliminary data.</text>
</comment>
<sequence>MSKDTHHPRVASGHFVFLKLGKDSLTFFERLPNSLHHLTYHHSSAVLPGKILRTFVFYTIYYYGLARAGGNRPIIYVMFM</sequence>
<dbReference type="AlphaFoldDB" id="A0A016WCN0"/>